<dbReference type="InterPro" id="IPR020936">
    <property type="entry name" value="TrhO"/>
</dbReference>
<dbReference type="Pfam" id="PF17773">
    <property type="entry name" value="UPF0176_N"/>
    <property type="match status" value="1"/>
</dbReference>
<comment type="caution">
    <text evidence="2">The sequence shown here is derived from an EMBL/GenBank/DDBJ whole genome shotgun (WGS) entry which is preliminary data.</text>
</comment>
<organism evidence="2 3">
    <name type="scientific">Yimella lutea</name>
    <dbReference type="NCBI Taxonomy" id="587872"/>
    <lineage>
        <taxon>Bacteria</taxon>
        <taxon>Bacillati</taxon>
        <taxon>Actinomycetota</taxon>
        <taxon>Actinomycetes</taxon>
        <taxon>Micrococcales</taxon>
        <taxon>Dermacoccaceae</taxon>
        <taxon>Yimella</taxon>
    </lineage>
</organism>
<dbReference type="RefSeq" id="WP_141927253.1">
    <property type="nucleotide sequence ID" value="NZ_BAABCI010000039.1"/>
</dbReference>
<sequence>MSSGVHIAFYRFVRIDDVAAVCDRLRQLTEGLLGTILVAGEGVNGMLAAPPERIDAFIDEAAADQTVGVAFGGITYKRTAYERIPFSRMMVKAKQEIVPLGVDGLDLPSRVDDVAATDVPPHEWRELIRRDDVVVIDNRNSFEFEVGRFRGAVDPGVVNFRDFRDFVEQHAPEWKAEGKQVAMYCTGGIRCEKSSPWMQDLGLKVHQLQGGILNYFKEIPDADADFDGECFVFDNRVTLDTNLRDVGRQRSDIDG</sequence>
<evidence type="ECO:0000313" key="2">
    <source>
        <dbReference type="EMBL" id="TQJ12988.1"/>
    </source>
</evidence>
<dbReference type="SUPFAM" id="SSF52821">
    <property type="entry name" value="Rhodanese/Cell cycle control phosphatase"/>
    <property type="match status" value="1"/>
</dbReference>
<dbReference type="OrthoDB" id="9778326at2"/>
<dbReference type="InterPro" id="IPR036873">
    <property type="entry name" value="Rhodanese-like_dom_sf"/>
</dbReference>
<dbReference type="SMART" id="SM00450">
    <property type="entry name" value="RHOD"/>
    <property type="match status" value="1"/>
</dbReference>
<dbReference type="Gene3D" id="3.40.250.10">
    <property type="entry name" value="Rhodanese-like domain"/>
    <property type="match status" value="1"/>
</dbReference>
<dbReference type="InterPro" id="IPR001763">
    <property type="entry name" value="Rhodanese-like_dom"/>
</dbReference>
<gene>
    <name evidence="2" type="ORF">FB459_0370</name>
</gene>
<dbReference type="PANTHER" id="PTHR43268:SF3">
    <property type="entry name" value="RHODANESE-LIKE DOMAIN-CONTAINING PROTEIN 7-RELATED"/>
    <property type="match status" value="1"/>
</dbReference>
<accession>A0A542ECD2</accession>
<dbReference type="PANTHER" id="PTHR43268">
    <property type="entry name" value="THIOSULFATE SULFURTRANSFERASE/RHODANESE-LIKE DOMAIN-CONTAINING PROTEIN 2"/>
    <property type="match status" value="1"/>
</dbReference>
<feature type="domain" description="Rhodanese" evidence="1">
    <location>
        <begin position="129"/>
        <end position="224"/>
    </location>
</feature>
<evidence type="ECO:0000313" key="3">
    <source>
        <dbReference type="Proteomes" id="UP000320806"/>
    </source>
</evidence>
<dbReference type="Gene3D" id="3.30.70.100">
    <property type="match status" value="1"/>
</dbReference>
<protein>
    <submittedName>
        <fullName evidence="2">UPF0176 protein</fullName>
    </submittedName>
</protein>
<dbReference type="EMBL" id="VFMO01000001">
    <property type="protein sequence ID" value="TQJ12988.1"/>
    <property type="molecule type" value="Genomic_DNA"/>
</dbReference>
<name>A0A542ECD2_9MICO</name>
<reference evidence="2 3" key="1">
    <citation type="submission" date="2019-06" db="EMBL/GenBank/DDBJ databases">
        <title>Sequencing the genomes of 1000 actinobacteria strains.</title>
        <authorList>
            <person name="Klenk H.-P."/>
        </authorList>
    </citation>
    <scope>NUCLEOTIDE SEQUENCE [LARGE SCALE GENOMIC DNA]</scope>
    <source>
        <strain evidence="2 3">DSM 19828</strain>
    </source>
</reference>
<dbReference type="PROSITE" id="PS50206">
    <property type="entry name" value="RHODANESE_3"/>
    <property type="match status" value="1"/>
</dbReference>
<proteinExistence type="predicted"/>
<dbReference type="Pfam" id="PF00581">
    <property type="entry name" value="Rhodanese"/>
    <property type="match status" value="1"/>
</dbReference>
<dbReference type="AlphaFoldDB" id="A0A542ECD2"/>
<keyword evidence="3" id="KW-1185">Reference proteome</keyword>
<dbReference type="InterPro" id="IPR040503">
    <property type="entry name" value="TRHO_N"/>
</dbReference>
<dbReference type="Proteomes" id="UP000320806">
    <property type="component" value="Unassembled WGS sequence"/>
</dbReference>
<evidence type="ECO:0000259" key="1">
    <source>
        <dbReference type="PROSITE" id="PS50206"/>
    </source>
</evidence>